<gene>
    <name evidence="1" type="ORF">GC096_03820</name>
</gene>
<evidence type="ECO:0000313" key="1">
    <source>
        <dbReference type="EMBL" id="NOU63174.1"/>
    </source>
</evidence>
<name>A0ABX1X4E0_9BACL</name>
<dbReference type="Proteomes" id="UP000653578">
    <property type="component" value="Unassembled WGS sequence"/>
</dbReference>
<accession>A0ABX1X4E0</accession>
<reference evidence="1 2" key="1">
    <citation type="submission" date="2019-10" db="EMBL/GenBank/DDBJ databases">
        <title>Description of Paenibacillus humi sp. nov.</title>
        <authorList>
            <person name="Carlier A."/>
            <person name="Qi S."/>
        </authorList>
    </citation>
    <scope>NUCLEOTIDE SEQUENCE [LARGE SCALE GENOMIC DNA]</scope>
    <source>
        <strain evidence="1 2">LMG 31461</strain>
    </source>
</reference>
<protein>
    <recommendedName>
        <fullName evidence="3">Phage protein</fullName>
    </recommendedName>
</protein>
<evidence type="ECO:0000313" key="2">
    <source>
        <dbReference type="Proteomes" id="UP000653578"/>
    </source>
</evidence>
<keyword evidence="2" id="KW-1185">Reference proteome</keyword>
<comment type="caution">
    <text evidence="1">The sequence shown here is derived from an EMBL/GenBank/DDBJ whole genome shotgun (WGS) entry which is preliminary data.</text>
</comment>
<sequence length="92" mass="10214">MDIQTVVGLVKDRLGIRSAVRDSYLTAIVNGVIEELTSEKGIVLGESNANHLIFVVDYVTWRYQSRDSEGAIPRHLQFRLHNLIFSAGGQGT</sequence>
<organism evidence="1 2">
    <name type="scientific">Paenibacillus plantarum</name>
    <dbReference type="NCBI Taxonomy" id="2654975"/>
    <lineage>
        <taxon>Bacteria</taxon>
        <taxon>Bacillati</taxon>
        <taxon>Bacillota</taxon>
        <taxon>Bacilli</taxon>
        <taxon>Bacillales</taxon>
        <taxon>Paenibacillaceae</taxon>
        <taxon>Paenibacillus</taxon>
    </lineage>
</organism>
<proteinExistence type="predicted"/>
<evidence type="ECO:0008006" key="3">
    <source>
        <dbReference type="Google" id="ProtNLM"/>
    </source>
</evidence>
<dbReference type="EMBL" id="WHNY01000009">
    <property type="protein sequence ID" value="NOU63174.1"/>
    <property type="molecule type" value="Genomic_DNA"/>
</dbReference>